<sequence>MEKRSGYSLIQIGLWVRHLQRAERLTLKSVRSGINIILSEFDKFQLNVSKSGSMQLKTFIDNLSSIDDDETLGSDRAKELSDLMRKLENIIFAEARIKHYYVTTDKRYNTDYLMDQPEKLFKDGVFERLPNLSQYDFVEGFKCITF</sequence>
<protein>
    <submittedName>
        <fullName evidence="1">Uncharacterized protein</fullName>
    </submittedName>
</protein>
<reference evidence="1" key="1">
    <citation type="journal article" date="2014" name="Front. Microbiol.">
        <title>High frequency of phylogenetically diverse reductive dehalogenase-homologous genes in deep subseafloor sedimentary metagenomes.</title>
        <authorList>
            <person name="Kawai M."/>
            <person name="Futagami T."/>
            <person name="Toyoda A."/>
            <person name="Takaki Y."/>
            <person name="Nishi S."/>
            <person name="Hori S."/>
            <person name="Arai W."/>
            <person name="Tsubouchi T."/>
            <person name="Morono Y."/>
            <person name="Uchiyama I."/>
            <person name="Ito T."/>
            <person name="Fujiyama A."/>
            <person name="Inagaki F."/>
            <person name="Takami H."/>
        </authorList>
    </citation>
    <scope>NUCLEOTIDE SEQUENCE</scope>
    <source>
        <strain evidence="1">Expedition CK06-06</strain>
    </source>
</reference>
<evidence type="ECO:0000313" key="1">
    <source>
        <dbReference type="EMBL" id="GAH47514.1"/>
    </source>
</evidence>
<dbReference type="EMBL" id="BARU01024079">
    <property type="protein sequence ID" value="GAH47514.1"/>
    <property type="molecule type" value="Genomic_DNA"/>
</dbReference>
<feature type="non-terminal residue" evidence="1">
    <location>
        <position position="146"/>
    </location>
</feature>
<name>X1H0Z9_9ZZZZ</name>
<gene>
    <name evidence="1" type="ORF">S03H2_39002</name>
</gene>
<accession>X1H0Z9</accession>
<dbReference type="AlphaFoldDB" id="X1H0Z9"/>
<proteinExistence type="predicted"/>
<organism evidence="1">
    <name type="scientific">marine sediment metagenome</name>
    <dbReference type="NCBI Taxonomy" id="412755"/>
    <lineage>
        <taxon>unclassified sequences</taxon>
        <taxon>metagenomes</taxon>
        <taxon>ecological metagenomes</taxon>
    </lineage>
</organism>
<comment type="caution">
    <text evidence="1">The sequence shown here is derived from an EMBL/GenBank/DDBJ whole genome shotgun (WGS) entry which is preliminary data.</text>
</comment>